<feature type="compositionally biased region" description="Acidic residues" evidence="10">
    <location>
        <begin position="407"/>
        <end position="418"/>
    </location>
</feature>
<dbReference type="InterPro" id="IPR044046">
    <property type="entry name" value="E3_ligase_UBR-like_C"/>
</dbReference>
<dbReference type="FunFam" id="2.10.110.30:FF:000001">
    <property type="entry name" value="E3 ubiquitin-protein ligase UBR2 isoform 1"/>
    <property type="match status" value="1"/>
</dbReference>
<feature type="compositionally biased region" description="Basic residues" evidence="10">
    <location>
        <begin position="2249"/>
        <end position="2259"/>
    </location>
</feature>
<dbReference type="InterPro" id="IPR039164">
    <property type="entry name" value="UBR1-like"/>
</dbReference>
<keyword evidence="13" id="KW-1185">Reference proteome</keyword>
<keyword evidence="2 9" id="KW-0808">Transferase</keyword>
<sequence>METPPSTQEQQLCQLLADLPLRFDYRYTVEASRELLINLFWSLAGGNHDYLRLLFPSGKMSDSLKLGDAQGAVEGAEYTEGARGKRCGHIFRPGEASYMCRTCGIDETCCLCSRCFEATDHTGHIVRIQISVGNSGCCDCGDEEAWRTPLLCTIHSDLDKGPDKGKHREAAALPEDLVANLQMTIGRVFDYICDVVSCSPEQLRQSRTKTSIASDEQSSRLSSKYYGPNVDACSDFALILWNDEKHTIQEVEDQVARACRKTVRDASNNAWETDNVGRSILTFSTDIDELIQMARIMESIRVTVTIRSARDTFRERMCGTLVEWLSDISVCSVGHDSHILRQTVCEQIMLPWRRGSRAFNTLGLIDDEEEDEQSMAPIRGLNTRFFLALQAVRGNQAGPEIAIGAGDDSDDDRGENEADNGGGNDGEYDGAGDDAHMDDGDAENRSGSSSVAGRGEDEDEDVMMVDARGEVADLGMNWNQADQALEEDEATMAGYPPPPPPPPPPAQGRRDRDGTPSDSDTAEPLIAPAIFAKANIQIPKTPGKTERATPRPGRYWVETPALYTRRDNVPPAENVFQRVRLDWLLLFDLRMWKKVRNDLRALYISTVVQIPEFKRVLALRFASLYTILAQLYLVGDREPDHSIINLSLQMLTVPSITAEVVERGNFLSSLLAILYTFLTTRQVGHPWDVSPEAFLAFESGSVTNRRMYHFYQDLKYLFSSAHVRERIRSEPRYLMQFLDLVKLHQCIGPNVRAVTEHVEYEADTWITASLVTRQINSQARNLAEAFRDCPPDELHYLQRAIRFTAKTVILNSVGAERQRFKQAEIKDDEVKFKTLNDFEFEADDASYNVVRFVVEKDPISFHHALHYTLSWLIECGRSMPASSMRTLLSFTPHELRSKPRLMGRSQLPKAELSAEDYLLVAFDFPLRVCAWLAQIKANMWVRNGISLRHQAGTYRGVQQRDVCHHRDIFLLQTAMVVCDPSRVLASIIDRFGMDGWVKGLFALNSEAQDDNQHLDVVEDMIHLLIVLLSDRTSLIAPEDEPNSRTLAMRRDLTHVLCFKPLSFNEICNKLPEKYQEQEDFHRFLDEMATFKPPEGVSDVGTFELRHEFIEDIDPYIAHYNKNQREESEMAYRKKMAKKTGKTVDEIVYEPKHRPIPSGLFEKLGDFTGTGVFAQIIFYSLLYPLVAHRHTPSVPFTRLETFLQVVLHLILVAILEDDTSEDDESATTTSGSFVYNALTKQARCRFLPDASNARTIVSLLNLLSTKEHFKSAHPKVALVLKRLKQKRPRALEAAFANLGIAVDRINTASPANSSAEEERERRKKAALSRQAKVMAQFQQQQNRFLENQGAIDWGSDMEDEDQVQQTEDRKHDWKYPTGTCILCQEDADDRHLYGTFALFCESRIVRQTDFQDADLVREASQTPCSLDRSAEDIRPFGIARENRKMVEKLNHAGEVFLAERQTIGKGYPGALARPGPVASGCGHMMHFHCFQMYCDATKRRHDHQIARHHPEDTKRNEFVCPLCKALGNAFLPIVWKGLEESYPGHLQPQGSFADFLAKHMGHSYWLGVGKARQTDAPGLPELHTPSTPGSLVEMMGRPGWAGMMESRASPPRDMSAGASSSSSGPPVHSEIVKDLMAAYRRLRDTIRKNGLGSKEALGVKSEHDDELHFSDTLVLAVGFTISSVEIQQRGIEAQLGMTLLDKIPDQVLTHLRVLSETASSYATVGAQLSASKSRIESEFRRDSDRQHCQLFIARYLGTSSPESSQPTESYTPLLTLDPFVLLVECAYGLARAHRAEISHLVRLCYLAELVKVVYHMGRNMPEALWLGGLKDRRAQTQDAAIHNFACFALEVTEYGITCRNTMAMAATEEGPNRGFQQPGVDSPEGWYTLAKKYALVFLRKTLLFLYVRYGVDFGSHISPSPDADELDRLTEALRLPSFDEMCASLTDNSRSCGWPGATRDIVSGWVMHQILYARKQSDPRPSALVVHPAIFELIGLPKTYDTLIEEATRRRCPTTGKDLTDPVICLFCGELLCSQSTCCQQPAVIGNEPTRIGGAQRHVRRCQRNMGVFLNIRKCTTVYLFRQSGSFTAAPYIDKYGETDFQLRHGRQLFLNQRRYDTMIRNTVLNHGVPNLISRKLEADINNGGWDTLSLSLAIASSKAPCQAEESKPREVEDEPMPDAEATTEDVQPTAAEEEDDGENDGDDDDDGEEEEQDGELPTAKTNESGDEDTAAKEGMSAKEDPTPPSQPVVRKKRLGRPPKNRPPDWEPAATNNDDTPRRRGRGGWRGRGGRKGGPAAPKAEQVIDADGTVAEIVGDECVLPEDAEGETKVDGNGNLIGGREYRCRTFTLLGRGPRLYMLSTEPARCVGFRDSYLFFTKHRKLYKIIVDEEEKRDMIERDIIPHSYKGRSIGVVTARSVFREFGARIIVGGKRIVDDYNVAQARAEGVVEGEIADPDDRYTPGEPYNKNQYVAWHGASAVYHNAPTGPVPGGKPEYKKRKVNVNDMNWMLEHAREASIFNSGINAIRKLNNTGVYDIHTNMMLYPAIMQPTLARIEQVAPGEEAVDEGSRLFPPVPARLARNFLITDTYMESPPAGASSTASGKVVAAEANTAFDGLSAVPDEIRDLLPPECRTAFDKALQQDREWKSRWGPESDKMARRDPIIDKAIVPYTMG</sequence>
<dbReference type="Gene3D" id="1.10.10.2670">
    <property type="entry name" value="E3 ubiquitin-protein ligase"/>
    <property type="match status" value="1"/>
</dbReference>
<evidence type="ECO:0000313" key="12">
    <source>
        <dbReference type="EMBL" id="PHH70931.1"/>
    </source>
</evidence>
<dbReference type="GO" id="GO:0071596">
    <property type="term" value="P:ubiquitin-dependent protein catabolic process via the N-end rule pathway"/>
    <property type="evidence" value="ECO:0007669"/>
    <property type="project" value="UniProtKB-UniRule"/>
</dbReference>
<evidence type="ECO:0000256" key="8">
    <source>
        <dbReference type="PROSITE-ProRule" id="PRU00508"/>
    </source>
</evidence>
<dbReference type="InterPro" id="IPR055194">
    <property type="entry name" value="UBR1-like_WH"/>
</dbReference>
<comment type="caution">
    <text evidence="12">The sequence shown here is derived from an EMBL/GenBank/DDBJ whole genome shotgun (WGS) entry which is preliminary data.</text>
</comment>
<dbReference type="Pfam" id="PF02617">
    <property type="entry name" value="ClpS"/>
    <property type="match status" value="1"/>
</dbReference>
<keyword evidence="5 9" id="KW-0833">Ubl conjugation pathway</keyword>
<dbReference type="GO" id="GO:0005737">
    <property type="term" value="C:cytoplasm"/>
    <property type="evidence" value="ECO:0007669"/>
    <property type="project" value="TreeGrafter"/>
</dbReference>
<evidence type="ECO:0000256" key="7">
    <source>
        <dbReference type="ARBA" id="ARBA00046341"/>
    </source>
</evidence>
<feature type="region of interest" description="Disordered" evidence="10">
    <location>
        <begin position="1604"/>
        <end position="1626"/>
    </location>
</feature>
<dbReference type="InterPro" id="IPR013933">
    <property type="entry name" value="CRC_Rsc7/Swp82"/>
</dbReference>
<dbReference type="Pfam" id="PF18995">
    <property type="entry name" value="PRT6_C"/>
    <property type="match status" value="1"/>
</dbReference>
<dbReference type="EMBL" id="NJES01000571">
    <property type="protein sequence ID" value="PHH70931.1"/>
    <property type="molecule type" value="Genomic_DNA"/>
</dbReference>
<evidence type="ECO:0000259" key="11">
    <source>
        <dbReference type="PROSITE" id="PS51157"/>
    </source>
</evidence>
<evidence type="ECO:0000313" key="13">
    <source>
        <dbReference type="Proteomes" id="UP000226431"/>
    </source>
</evidence>
<protein>
    <recommendedName>
        <fullName evidence="9">E3 ubiquitin-protein ligase</fullName>
        <ecNumber evidence="9">2.3.2.27</ecNumber>
    </recommendedName>
</protein>
<feature type="compositionally biased region" description="Basic and acidic residues" evidence="10">
    <location>
        <begin position="433"/>
        <end position="444"/>
    </location>
</feature>
<dbReference type="Proteomes" id="UP000226431">
    <property type="component" value="Unassembled WGS sequence"/>
</dbReference>
<feature type="region of interest" description="Disordered" evidence="10">
    <location>
        <begin position="399"/>
        <end position="462"/>
    </location>
</feature>
<feature type="compositionally biased region" description="Acidic residues" evidence="10">
    <location>
        <begin position="2171"/>
        <end position="2183"/>
    </location>
</feature>
<dbReference type="STRING" id="2004952.A0A2C5YVK4"/>
<evidence type="ECO:0000256" key="6">
    <source>
        <dbReference type="ARBA" id="ARBA00022833"/>
    </source>
</evidence>
<name>A0A2C5YVK4_9HYPO</name>
<gene>
    <name evidence="12" type="ORF">CDD80_5652</name>
</gene>
<dbReference type="InterPro" id="IPR042065">
    <property type="entry name" value="E3_ELL-like"/>
</dbReference>
<dbReference type="EC" id="2.3.2.27" evidence="9"/>
<keyword evidence="4 9" id="KW-0863">Zinc-finger</keyword>
<dbReference type="CDD" id="cd16482">
    <property type="entry name" value="RING-H2_UBR1-like"/>
    <property type="match status" value="1"/>
</dbReference>
<feature type="region of interest" description="Disordered" evidence="10">
    <location>
        <begin position="2158"/>
        <end position="2304"/>
    </location>
</feature>
<dbReference type="Pfam" id="PF02207">
    <property type="entry name" value="zf-UBR"/>
    <property type="match status" value="1"/>
</dbReference>
<evidence type="ECO:0000256" key="2">
    <source>
        <dbReference type="ARBA" id="ARBA00022679"/>
    </source>
</evidence>
<evidence type="ECO:0000256" key="4">
    <source>
        <dbReference type="ARBA" id="ARBA00022771"/>
    </source>
</evidence>
<dbReference type="UniPathway" id="UPA00143"/>
<dbReference type="Gene3D" id="2.10.110.30">
    <property type="match status" value="1"/>
</dbReference>
<feature type="zinc finger region" description="UBR-type" evidence="8">
    <location>
        <begin position="85"/>
        <end position="157"/>
    </location>
</feature>
<dbReference type="Pfam" id="PF08624">
    <property type="entry name" value="CRC_subunit"/>
    <property type="match status" value="1"/>
</dbReference>
<feature type="compositionally biased region" description="Acidic residues" evidence="10">
    <location>
        <begin position="2191"/>
        <end position="2214"/>
    </location>
</feature>
<reference evidence="12 13" key="1">
    <citation type="submission" date="2017-06" db="EMBL/GenBank/DDBJ databases">
        <title>Ant-infecting Ophiocordyceps genomes reveal a high diversity of potential behavioral manipulation genes and a possible major role for enterotoxins.</title>
        <authorList>
            <person name="De Bekker C."/>
            <person name="Evans H.C."/>
            <person name="Brachmann A."/>
            <person name="Hughes D.P."/>
        </authorList>
    </citation>
    <scope>NUCLEOTIDE SEQUENCE [LARGE SCALE GENOMIC DNA]</scope>
    <source>
        <strain evidence="12 13">Map16</strain>
    </source>
</reference>
<accession>A0A2C5YVK4</accession>
<dbReference type="SMART" id="SM00396">
    <property type="entry name" value="ZnF_UBR1"/>
    <property type="match status" value="1"/>
</dbReference>
<feature type="compositionally biased region" description="Basic and acidic residues" evidence="10">
    <location>
        <begin position="2229"/>
        <end position="2241"/>
    </location>
</feature>
<feature type="domain" description="UBR-type" evidence="11">
    <location>
        <begin position="85"/>
        <end position="157"/>
    </location>
</feature>
<comment type="similarity">
    <text evidence="7 9">Belongs to the E3 ubiquitin-protein ligase UBR1-like family.</text>
</comment>
<dbReference type="InterPro" id="IPR003126">
    <property type="entry name" value="Znf_UBR"/>
</dbReference>
<organism evidence="12 13">
    <name type="scientific">Ophiocordyceps camponoti-rufipedis</name>
    <dbReference type="NCBI Taxonomy" id="2004952"/>
    <lineage>
        <taxon>Eukaryota</taxon>
        <taxon>Fungi</taxon>
        <taxon>Dikarya</taxon>
        <taxon>Ascomycota</taxon>
        <taxon>Pezizomycotina</taxon>
        <taxon>Sordariomycetes</taxon>
        <taxon>Hypocreomycetidae</taxon>
        <taxon>Hypocreales</taxon>
        <taxon>Ophiocordycipitaceae</taxon>
        <taxon>Ophiocordyceps</taxon>
    </lineage>
</organism>
<dbReference type="InterPro" id="IPR003769">
    <property type="entry name" value="ClpS_core"/>
</dbReference>
<evidence type="ECO:0000256" key="1">
    <source>
        <dbReference type="ARBA" id="ARBA00000900"/>
    </source>
</evidence>
<dbReference type="SUPFAM" id="SSF46785">
    <property type="entry name" value="Winged helix' DNA-binding domain"/>
    <property type="match status" value="1"/>
</dbReference>
<dbReference type="PANTHER" id="PTHR21497:SF24">
    <property type="entry name" value="E3 UBIQUITIN-PROTEIN LIGASE UBR1"/>
    <property type="match status" value="1"/>
</dbReference>
<dbReference type="PANTHER" id="PTHR21497">
    <property type="entry name" value="UBIQUITIN LIGASE E3 ALPHA-RELATED"/>
    <property type="match status" value="1"/>
</dbReference>
<feature type="compositionally biased region" description="Basic residues" evidence="10">
    <location>
        <begin position="2278"/>
        <end position="2290"/>
    </location>
</feature>
<dbReference type="GO" id="GO:0000151">
    <property type="term" value="C:ubiquitin ligase complex"/>
    <property type="evidence" value="ECO:0007669"/>
    <property type="project" value="TreeGrafter"/>
</dbReference>
<feature type="compositionally biased region" description="Low complexity" evidence="10">
    <location>
        <begin position="1614"/>
        <end position="1625"/>
    </location>
</feature>
<dbReference type="OrthoDB" id="26387at2759"/>
<dbReference type="GO" id="GO:0016567">
    <property type="term" value="P:protein ubiquitination"/>
    <property type="evidence" value="ECO:0007669"/>
    <property type="project" value="UniProtKB-UniRule"/>
</dbReference>
<feature type="region of interest" description="Disordered" evidence="10">
    <location>
        <begin position="491"/>
        <end position="522"/>
    </location>
</feature>
<comment type="catalytic activity">
    <reaction evidence="1 9">
        <text>S-ubiquitinyl-[E2 ubiquitin-conjugating enzyme]-L-cysteine + [acceptor protein]-L-lysine = [E2 ubiquitin-conjugating enzyme]-L-cysteine + N(6)-ubiquitinyl-[acceptor protein]-L-lysine.</text>
        <dbReference type="EC" id="2.3.2.27"/>
    </reaction>
</comment>
<dbReference type="GO" id="GO:0061630">
    <property type="term" value="F:ubiquitin protein ligase activity"/>
    <property type="evidence" value="ECO:0007669"/>
    <property type="project" value="UniProtKB-UniRule"/>
</dbReference>
<dbReference type="PROSITE" id="PS51157">
    <property type="entry name" value="ZF_UBR"/>
    <property type="match status" value="1"/>
</dbReference>
<dbReference type="InterPro" id="IPR036390">
    <property type="entry name" value="WH_DNA-bd_sf"/>
</dbReference>
<feature type="compositionally biased region" description="Pro residues" evidence="10">
    <location>
        <begin position="495"/>
        <end position="506"/>
    </location>
</feature>
<evidence type="ECO:0000256" key="10">
    <source>
        <dbReference type="SAM" id="MobiDB-lite"/>
    </source>
</evidence>
<comment type="function">
    <text evidence="9">Ubiquitin ligase protein which is a component of the N-end rule pathway. Recognizes and binds to proteins bearing specific N-terminal residues that are destabilizing according to the N-end rule, leading to their ubiquitination and subsequent degradation.</text>
</comment>
<dbReference type="CDD" id="cd19673">
    <property type="entry name" value="UBR-box_UBR3"/>
    <property type="match status" value="1"/>
</dbReference>
<proteinExistence type="inferred from homology"/>
<keyword evidence="3 9" id="KW-0479">Metal-binding</keyword>
<keyword evidence="6 9" id="KW-0862">Zinc</keyword>
<comment type="pathway">
    <text evidence="9">Protein modification; protein ubiquitination.</text>
</comment>
<dbReference type="Pfam" id="PF22960">
    <property type="entry name" value="WHD_UBR1"/>
    <property type="match status" value="1"/>
</dbReference>
<evidence type="ECO:0000256" key="5">
    <source>
        <dbReference type="ARBA" id="ARBA00022786"/>
    </source>
</evidence>
<dbReference type="GO" id="GO:0008270">
    <property type="term" value="F:zinc ion binding"/>
    <property type="evidence" value="ECO:0007669"/>
    <property type="project" value="UniProtKB-UniRule"/>
</dbReference>
<evidence type="ECO:0000256" key="3">
    <source>
        <dbReference type="ARBA" id="ARBA00022723"/>
    </source>
</evidence>
<evidence type="ECO:0000256" key="9">
    <source>
        <dbReference type="RuleBase" id="RU366018"/>
    </source>
</evidence>